<dbReference type="InterPro" id="IPR036812">
    <property type="entry name" value="NAD(P)_OxRdtase_dom_sf"/>
</dbReference>
<dbReference type="OrthoDB" id="9768851at2"/>
<dbReference type="Gene3D" id="3.20.20.100">
    <property type="entry name" value="NADP-dependent oxidoreductase domain"/>
    <property type="match status" value="1"/>
</dbReference>
<dbReference type="STRING" id="366533.SAMN05444339_11717"/>
<keyword evidence="3" id="KW-1185">Reference proteome</keyword>
<proteinExistence type="predicted"/>
<organism evidence="2 3">
    <name type="scientific">Loktanella atrilutea</name>
    <dbReference type="NCBI Taxonomy" id="366533"/>
    <lineage>
        <taxon>Bacteria</taxon>
        <taxon>Pseudomonadati</taxon>
        <taxon>Pseudomonadota</taxon>
        <taxon>Alphaproteobacteria</taxon>
        <taxon>Rhodobacterales</taxon>
        <taxon>Roseobacteraceae</taxon>
        <taxon>Loktanella</taxon>
    </lineage>
</organism>
<feature type="domain" description="NADP-dependent oxidoreductase" evidence="1">
    <location>
        <begin position="16"/>
        <end position="230"/>
    </location>
</feature>
<name>A0A1M5F451_LOKAT</name>
<dbReference type="EMBL" id="FQUE01000017">
    <property type="protein sequence ID" value="SHF86380.1"/>
    <property type="molecule type" value="Genomic_DNA"/>
</dbReference>
<dbReference type="RefSeq" id="WP_072858798.1">
    <property type="nucleotide sequence ID" value="NZ_FQUE01000017.1"/>
</dbReference>
<protein>
    <submittedName>
        <fullName evidence="2">Predicted oxidoreductase</fullName>
    </submittedName>
</protein>
<reference evidence="3" key="1">
    <citation type="submission" date="2016-11" db="EMBL/GenBank/DDBJ databases">
        <authorList>
            <person name="Varghese N."/>
            <person name="Submissions S."/>
        </authorList>
    </citation>
    <scope>NUCLEOTIDE SEQUENCE [LARGE SCALE GENOMIC DNA]</scope>
    <source>
        <strain evidence="3">DSM 29326</strain>
    </source>
</reference>
<sequence length="316" mass="32677">MREVTLAGLGATTSCLGFGCASLGSRVSEALSVRALARAHAHGVRWFDVAPAYGAGAAEPILGAFLQGRRADVQICTKVGLLPPAQSAPVHLVRSLLRPAVALARPLRAAIRWSGTTANLRVPLTPDLLRNSLDRSLNRLRTDYVDVYALHNADPDDLKRDDILRTFEDLLASGKVRTVGVAADAAAARAALACGTPFGLVQFAQPQGADDLAAVVRAAGVGCVTHTVFGVAGQLARLTARLKANDALQARLVDAGYGGTPEEAAAALLMARALACNPAGVVLASMASERSLLRNLAFANSPPDPAAIALCNAIGL</sequence>
<evidence type="ECO:0000313" key="3">
    <source>
        <dbReference type="Proteomes" id="UP000183987"/>
    </source>
</evidence>
<dbReference type="Proteomes" id="UP000183987">
    <property type="component" value="Unassembled WGS sequence"/>
</dbReference>
<accession>A0A1M5F451</accession>
<gene>
    <name evidence="2" type="ORF">SAMN05444339_11717</name>
</gene>
<evidence type="ECO:0000313" key="2">
    <source>
        <dbReference type="EMBL" id="SHF86380.1"/>
    </source>
</evidence>
<dbReference type="PANTHER" id="PTHR43312">
    <property type="entry name" value="D-THREO-ALDOSE 1-DEHYDROGENASE"/>
    <property type="match status" value="1"/>
</dbReference>
<dbReference type="SUPFAM" id="SSF51430">
    <property type="entry name" value="NAD(P)-linked oxidoreductase"/>
    <property type="match status" value="1"/>
</dbReference>
<dbReference type="PROSITE" id="PS51257">
    <property type="entry name" value="PROKAR_LIPOPROTEIN"/>
    <property type="match status" value="1"/>
</dbReference>
<dbReference type="InterPro" id="IPR053135">
    <property type="entry name" value="AKR2_Oxidoreductase"/>
</dbReference>
<evidence type="ECO:0000259" key="1">
    <source>
        <dbReference type="Pfam" id="PF00248"/>
    </source>
</evidence>
<dbReference type="InterPro" id="IPR023210">
    <property type="entry name" value="NADP_OxRdtase_dom"/>
</dbReference>
<dbReference type="Pfam" id="PF00248">
    <property type="entry name" value="Aldo_ket_red"/>
    <property type="match status" value="1"/>
</dbReference>
<dbReference type="PANTHER" id="PTHR43312:SF1">
    <property type="entry name" value="NADP-DEPENDENT OXIDOREDUCTASE DOMAIN-CONTAINING PROTEIN"/>
    <property type="match status" value="1"/>
</dbReference>
<dbReference type="AlphaFoldDB" id="A0A1M5F451"/>